<keyword evidence="3" id="KW-1185">Reference proteome</keyword>
<dbReference type="Proteomes" id="UP000070311">
    <property type="component" value="Unassembled WGS sequence"/>
</dbReference>
<dbReference type="Pfam" id="PF02441">
    <property type="entry name" value="Flavoprotein"/>
    <property type="match status" value="1"/>
</dbReference>
<dbReference type="InterPro" id="IPR014072">
    <property type="entry name" value="Archaeoflavo_AfpA"/>
</dbReference>
<name>A0A133VED4_9EURY</name>
<dbReference type="Gene3D" id="3.40.50.1950">
    <property type="entry name" value="Flavin prenyltransferase-like"/>
    <property type="match status" value="1"/>
</dbReference>
<dbReference type="NCBIfam" id="TIGR02699">
    <property type="entry name" value="archaeo_AfpA"/>
    <property type="match status" value="1"/>
</dbReference>
<dbReference type="InterPro" id="IPR036551">
    <property type="entry name" value="Flavin_trans-like"/>
</dbReference>
<dbReference type="EMBL" id="LHYD01000042">
    <property type="protein sequence ID" value="KXB04813.1"/>
    <property type="molecule type" value="Genomic_DNA"/>
</dbReference>
<organism evidence="2 3">
    <name type="scientific">candidate division MSBL1 archaeon SCGC-AAA382A13</name>
    <dbReference type="NCBI Taxonomy" id="1698279"/>
    <lineage>
        <taxon>Archaea</taxon>
        <taxon>Methanobacteriati</taxon>
        <taxon>Methanobacteriota</taxon>
        <taxon>candidate division MSBL1</taxon>
    </lineage>
</organism>
<gene>
    <name evidence="2" type="ORF">AKJ50_01980</name>
</gene>
<proteinExistence type="predicted"/>
<reference evidence="2 3" key="1">
    <citation type="journal article" date="2016" name="Sci. Rep.">
        <title>Metabolic traits of an uncultured archaeal lineage -MSBL1- from brine pools of the Red Sea.</title>
        <authorList>
            <person name="Mwirichia R."/>
            <person name="Alam I."/>
            <person name="Rashid M."/>
            <person name="Vinu M."/>
            <person name="Ba-Alawi W."/>
            <person name="Anthony Kamau A."/>
            <person name="Kamanda Ngugi D."/>
            <person name="Goker M."/>
            <person name="Klenk H.P."/>
            <person name="Bajic V."/>
            <person name="Stingl U."/>
        </authorList>
    </citation>
    <scope>NUCLEOTIDE SEQUENCE [LARGE SCALE GENOMIC DNA]</scope>
    <source>
        <strain evidence="2">SCGC-AAA382A13</strain>
    </source>
</reference>
<evidence type="ECO:0000313" key="2">
    <source>
        <dbReference type="EMBL" id="KXB04813.1"/>
    </source>
</evidence>
<sequence length="187" mass="20704">MKIAWGVTGAGDKIENTIEEMENIGNKKDDLEIHVFVSKAGKEMLDIYRLTDKIKESKYFNSFSVAKSSNKPFLAGALQSGRYKGLLIAPATANTVAKISNGIGDTLLTNSAFMAMKSFIPVHIMPVDLKLGVIKTTLPDGKELKMRVREEDVNNVEKLRKTDGIDIIEEPSNLQEHVNKIIKSSPR</sequence>
<feature type="domain" description="Flavoprotein" evidence="1">
    <location>
        <begin position="1"/>
        <end position="170"/>
    </location>
</feature>
<evidence type="ECO:0000259" key="1">
    <source>
        <dbReference type="Pfam" id="PF02441"/>
    </source>
</evidence>
<dbReference type="InterPro" id="IPR003382">
    <property type="entry name" value="Flavoprotein"/>
</dbReference>
<comment type="caution">
    <text evidence="2">The sequence shown here is derived from an EMBL/GenBank/DDBJ whole genome shotgun (WGS) entry which is preliminary data.</text>
</comment>
<evidence type="ECO:0000313" key="3">
    <source>
        <dbReference type="Proteomes" id="UP000070311"/>
    </source>
</evidence>
<dbReference type="AlphaFoldDB" id="A0A133VED4"/>
<protein>
    <recommendedName>
        <fullName evidence="1">Flavoprotein domain-containing protein</fullName>
    </recommendedName>
</protein>
<dbReference type="SUPFAM" id="SSF52507">
    <property type="entry name" value="Homo-oligomeric flavin-containing Cys decarboxylases, HFCD"/>
    <property type="match status" value="1"/>
</dbReference>
<dbReference type="GO" id="GO:0003824">
    <property type="term" value="F:catalytic activity"/>
    <property type="evidence" value="ECO:0007669"/>
    <property type="project" value="InterPro"/>
</dbReference>
<accession>A0A133VED4</accession>